<dbReference type="EMBL" id="CP007784">
    <property type="protein sequence ID" value="AIO35258.1"/>
    <property type="molecule type" value="Genomic_DNA"/>
</dbReference>
<keyword evidence="2" id="KW-1185">Reference proteome</keyword>
<gene>
    <name evidence="1" type="ORF">DM39_5785</name>
</gene>
<sequence length="203" mass="24170">MGSRFDHQPDSICCRRRVWLGAGRVRQLYEQFNFDGGCECRKYRDTVWLRRYGVRFSQHDFDGQRFGHERGRVCSRRRYRCRRFVRRKQQHERERECFVGRGECHDRTRCEPLHGHERERPGKCQCGCGRLVGQRRLGCNRGFEPHQFVDRMEYRFGWLAVRIGRKPEQFQRNRKQSLAGVGGASFPATLVSFPALLSRKELA</sequence>
<evidence type="ECO:0000313" key="1">
    <source>
        <dbReference type="EMBL" id="AIO35258.1"/>
    </source>
</evidence>
<dbReference type="KEGG" id="bcen:DM39_5785"/>
<dbReference type="AlphaFoldDB" id="A0AAN0RWH6"/>
<accession>A0AAN0RWH6</accession>
<evidence type="ECO:0000313" key="2">
    <source>
        <dbReference type="Proteomes" id="UP000029413"/>
    </source>
</evidence>
<protein>
    <submittedName>
        <fullName evidence="1">Uncharacterized protein</fullName>
    </submittedName>
</protein>
<reference evidence="1 2" key="1">
    <citation type="submission" date="2014-05" db="EMBL/GenBank/DDBJ databases">
        <authorList>
            <person name="Bishop-Lilly K.A."/>
            <person name="Broomall S.M."/>
            <person name="Chain P.S."/>
            <person name="Chertkov O."/>
            <person name="Coyne S.R."/>
            <person name="Daligault H.E."/>
            <person name="Davenport K.W."/>
            <person name="Erkkila T."/>
            <person name="Frey K.G."/>
            <person name="Gibbons H.S."/>
            <person name="Gu W."/>
            <person name="Jaissle J."/>
            <person name="Johnson S.L."/>
            <person name="Koroleva G.I."/>
            <person name="Ladner J.T."/>
            <person name="Lo C.-C."/>
            <person name="Minogue T.D."/>
            <person name="Munk C."/>
            <person name="Palacios G.F."/>
            <person name="Redden C.L."/>
            <person name="Rosenzweig C.N."/>
            <person name="Scholz M.B."/>
            <person name="Teshima H."/>
            <person name="Xu Y."/>
        </authorList>
    </citation>
    <scope>NUCLEOTIDE SEQUENCE [LARGE SCALE GENOMIC DNA]</scope>
    <source>
        <strain evidence="1 2">DDS 22E-1</strain>
    </source>
</reference>
<organism evidence="1 2">
    <name type="scientific">Burkholderia cenocepacia</name>
    <dbReference type="NCBI Taxonomy" id="95486"/>
    <lineage>
        <taxon>Bacteria</taxon>
        <taxon>Pseudomonadati</taxon>
        <taxon>Pseudomonadota</taxon>
        <taxon>Betaproteobacteria</taxon>
        <taxon>Burkholderiales</taxon>
        <taxon>Burkholderiaceae</taxon>
        <taxon>Burkholderia</taxon>
        <taxon>Burkholderia cepacia complex</taxon>
    </lineage>
</organism>
<proteinExistence type="predicted"/>
<dbReference type="Proteomes" id="UP000029413">
    <property type="component" value="Chromosome 2"/>
</dbReference>
<name>A0AAN0RWH6_9BURK</name>